<feature type="domain" description="Flagellin N-terminal" evidence="2">
    <location>
        <begin position="3"/>
        <end position="69"/>
    </location>
</feature>
<dbReference type="SUPFAM" id="SSF64518">
    <property type="entry name" value="Phase 1 flagellin"/>
    <property type="match status" value="1"/>
</dbReference>
<sequence length="75" mass="7993">MIINHNISALNAHRQLGTNQNAVQGSLEKLSSGLQINKAGDDAAGLAISEKMRGQIRGLEMASKNAQDGKLEMPH</sequence>
<dbReference type="PANTHER" id="PTHR42792">
    <property type="entry name" value="FLAGELLIN"/>
    <property type="match status" value="1"/>
</dbReference>
<dbReference type="Pfam" id="PF00669">
    <property type="entry name" value="Flagellin_N"/>
    <property type="match status" value="1"/>
</dbReference>
<protein>
    <recommendedName>
        <fullName evidence="1">Flagellin</fullName>
    </recommendedName>
</protein>
<organism evidence="3 4">
    <name type="scientific">Oceanobacillus indicireducens</name>
    <dbReference type="NCBI Taxonomy" id="1004261"/>
    <lineage>
        <taxon>Bacteria</taxon>
        <taxon>Bacillati</taxon>
        <taxon>Bacillota</taxon>
        <taxon>Bacilli</taxon>
        <taxon>Bacillales</taxon>
        <taxon>Bacillaceae</taxon>
        <taxon>Oceanobacillus</taxon>
    </lineage>
</organism>
<dbReference type="EMBL" id="BMOS01000003">
    <property type="protein sequence ID" value="GGN52105.1"/>
    <property type="molecule type" value="Genomic_DNA"/>
</dbReference>
<dbReference type="GO" id="GO:0009288">
    <property type="term" value="C:bacterial-type flagellum"/>
    <property type="evidence" value="ECO:0007669"/>
    <property type="project" value="InterPro"/>
</dbReference>
<evidence type="ECO:0000256" key="1">
    <source>
        <dbReference type="ARBA" id="ARBA00020110"/>
    </source>
</evidence>
<proteinExistence type="predicted"/>
<comment type="caution">
    <text evidence="3">The sequence shown here is derived from an EMBL/GenBank/DDBJ whole genome shotgun (WGS) entry which is preliminary data.</text>
</comment>
<reference evidence="3" key="2">
    <citation type="submission" date="2020-09" db="EMBL/GenBank/DDBJ databases">
        <authorList>
            <person name="Sun Q."/>
            <person name="Ohkuma M."/>
        </authorList>
    </citation>
    <scope>NUCLEOTIDE SEQUENCE</scope>
    <source>
        <strain evidence="3">JCM 17251</strain>
    </source>
</reference>
<evidence type="ECO:0000313" key="4">
    <source>
        <dbReference type="Proteomes" id="UP000624041"/>
    </source>
</evidence>
<evidence type="ECO:0000313" key="3">
    <source>
        <dbReference type="EMBL" id="GGN52105.1"/>
    </source>
</evidence>
<dbReference type="PANTHER" id="PTHR42792:SF2">
    <property type="entry name" value="FLAGELLIN"/>
    <property type="match status" value="1"/>
</dbReference>
<dbReference type="RefSeq" id="WP_373290789.1">
    <property type="nucleotide sequence ID" value="NZ_BMOS01000003.1"/>
</dbReference>
<dbReference type="InterPro" id="IPR001492">
    <property type="entry name" value="Flagellin"/>
</dbReference>
<gene>
    <name evidence="3" type="ORF">GCM10007971_07340</name>
</gene>
<accession>A0A917XTU6</accession>
<dbReference type="InterPro" id="IPR001029">
    <property type="entry name" value="Flagellin_N"/>
</dbReference>
<dbReference type="Proteomes" id="UP000624041">
    <property type="component" value="Unassembled WGS sequence"/>
</dbReference>
<evidence type="ECO:0000259" key="2">
    <source>
        <dbReference type="Pfam" id="PF00669"/>
    </source>
</evidence>
<dbReference type="GO" id="GO:0005198">
    <property type="term" value="F:structural molecule activity"/>
    <property type="evidence" value="ECO:0007669"/>
    <property type="project" value="InterPro"/>
</dbReference>
<name>A0A917XTU6_9BACI</name>
<reference evidence="3" key="1">
    <citation type="journal article" date="2014" name="Int. J. Syst. Evol. Microbiol.">
        <title>Complete genome sequence of Corynebacterium casei LMG S-19264T (=DSM 44701T), isolated from a smear-ripened cheese.</title>
        <authorList>
            <consortium name="US DOE Joint Genome Institute (JGI-PGF)"/>
            <person name="Walter F."/>
            <person name="Albersmeier A."/>
            <person name="Kalinowski J."/>
            <person name="Ruckert C."/>
        </authorList>
    </citation>
    <scope>NUCLEOTIDE SEQUENCE</scope>
    <source>
        <strain evidence="3">JCM 17251</strain>
    </source>
</reference>
<keyword evidence="4" id="KW-1185">Reference proteome</keyword>
<dbReference type="AlphaFoldDB" id="A0A917XTU6"/>
<dbReference type="Gene3D" id="1.20.1330.10">
    <property type="entry name" value="f41 fragment of flagellin, N-terminal domain"/>
    <property type="match status" value="1"/>
</dbReference>